<evidence type="ECO:0000313" key="1">
    <source>
        <dbReference type="EMBL" id="EEF43429.1"/>
    </source>
</evidence>
<dbReference type="InParanoid" id="B9RYS7"/>
<dbReference type="AlphaFoldDB" id="B9RYS7"/>
<dbReference type="Proteomes" id="UP000008311">
    <property type="component" value="Unassembled WGS sequence"/>
</dbReference>
<evidence type="ECO:0000313" key="2">
    <source>
        <dbReference type="Proteomes" id="UP000008311"/>
    </source>
</evidence>
<gene>
    <name evidence="1" type="ORF">RCOM_1313100</name>
</gene>
<proteinExistence type="predicted"/>
<reference evidence="2" key="1">
    <citation type="journal article" date="2010" name="Nat. Biotechnol.">
        <title>Draft genome sequence of the oilseed species Ricinus communis.</title>
        <authorList>
            <person name="Chan A.P."/>
            <person name="Crabtree J."/>
            <person name="Zhao Q."/>
            <person name="Lorenzi H."/>
            <person name="Orvis J."/>
            <person name="Puiu D."/>
            <person name="Melake-Berhan A."/>
            <person name="Jones K.M."/>
            <person name="Redman J."/>
            <person name="Chen G."/>
            <person name="Cahoon E.B."/>
            <person name="Gedil M."/>
            <person name="Stanke M."/>
            <person name="Haas B.J."/>
            <person name="Wortman J.R."/>
            <person name="Fraser-Liggett C.M."/>
            <person name="Ravel J."/>
            <person name="Rabinowicz P.D."/>
        </authorList>
    </citation>
    <scope>NUCLEOTIDE SEQUENCE [LARGE SCALE GENOMIC DNA]</scope>
    <source>
        <strain evidence="2">cv. Hale</strain>
    </source>
</reference>
<protein>
    <submittedName>
        <fullName evidence="1">Uncharacterized protein</fullName>
    </submittedName>
</protein>
<accession>B9RYS7</accession>
<sequence length="68" mass="7781">MDKDSQSSWIALTRMQYEITSREGRREIWELGYAPSLMGHHEMKRDGSSCRGDIDVGLFRNAASMDAE</sequence>
<name>B9RYS7_RICCO</name>
<dbReference type="EMBL" id="EQ973832">
    <property type="protein sequence ID" value="EEF43429.1"/>
    <property type="molecule type" value="Genomic_DNA"/>
</dbReference>
<organism evidence="1 2">
    <name type="scientific">Ricinus communis</name>
    <name type="common">Castor bean</name>
    <dbReference type="NCBI Taxonomy" id="3988"/>
    <lineage>
        <taxon>Eukaryota</taxon>
        <taxon>Viridiplantae</taxon>
        <taxon>Streptophyta</taxon>
        <taxon>Embryophyta</taxon>
        <taxon>Tracheophyta</taxon>
        <taxon>Spermatophyta</taxon>
        <taxon>Magnoliopsida</taxon>
        <taxon>eudicotyledons</taxon>
        <taxon>Gunneridae</taxon>
        <taxon>Pentapetalae</taxon>
        <taxon>rosids</taxon>
        <taxon>fabids</taxon>
        <taxon>Malpighiales</taxon>
        <taxon>Euphorbiaceae</taxon>
        <taxon>Acalyphoideae</taxon>
        <taxon>Acalypheae</taxon>
        <taxon>Ricinus</taxon>
    </lineage>
</organism>
<keyword evidence="2" id="KW-1185">Reference proteome</keyword>